<dbReference type="NCBIfam" id="TIGR00857">
    <property type="entry name" value="pyrC_multi"/>
    <property type="match status" value="1"/>
</dbReference>
<name>A0A133V8Y5_9EURY</name>
<dbReference type="GO" id="GO:0008270">
    <property type="term" value="F:zinc ion binding"/>
    <property type="evidence" value="ECO:0007669"/>
    <property type="project" value="UniProtKB-UniRule"/>
</dbReference>
<protein>
    <recommendedName>
        <fullName evidence="4">Dihydroorotase</fullName>
        <shortName evidence="4">DHOase</shortName>
        <ecNumber evidence="4">3.5.2.3</ecNumber>
    </recommendedName>
</protein>
<proteinExistence type="inferred from homology"/>
<feature type="binding site" evidence="4">
    <location>
        <position position="217"/>
    </location>
    <ligand>
        <name>Zn(2+)</name>
        <dbReference type="ChEBI" id="CHEBI:29105"/>
        <label>2</label>
    </ligand>
</feature>
<feature type="binding site" evidence="4">
    <location>
        <position position="144"/>
    </location>
    <ligand>
        <name>Zn(2+)</name>
        <dbReference type="ChEBI" id="CHEBI:29105"/>
        <label>2</label>
    </ligand>
</feature>
<evidence type="ECO:0000313" key="7">
    <source>
        <dbReference type="Proteomes" id="UP000070400"/>
    </source>
</evidence>
<dbReference type="GO" id="GO:0006145">
    <property type="term" value="P:purine nucleobase catabolic process"/>
    <property type="evidence" value="ECO:0007669"/>
    <property type="project" value="TreeGrafter"/>
</dbReference>
<comment type="pathway">
    <text evidence="4">Pyrimidine metabolism; UMP biosynthesis via de novo pathway; (S)-dihydroorotate from bicarbonate: step 3/3.</text>
</comment>
<feature type="domain" description="Amidohydrolase-related" evidence="5">
    <location>
        <begin position="51"/>
        <end position="410"/>
    </location>
</feature>
<feature type="binding site" evidence="4">
    <location>
        <position position="59"/>
    </location>
    <ligand>
        <name>Zn(2+)</name>
        <dbReference type="ChEBI" id="CHEBI:29105"/>
        <label>1</label>
    </ligand>
</feature>
<accession>A0A133V8Y5</accession>
<comment type="function">
    <text evidence="4">Catalyzes the reversible cyclization of carbamoyl aspartate to dihydroorotate.</text>
</comment>
<dbReference type="InterPro" id="IPR032466">
    <property type="entry name" value="Metal_Hydrolase"/>
</dbReference>
<feature type="binding site" evidence="4">
    <location>
        <position position="289"/>
    </location>
    <ligand>
        <name>Zn(2+)</name>
        <dbReference type="ChEBI" id="CHEBI:29105"/>
        <label>1</label>
    </ligand>
</feature>
<dbReference type="PANTHER" id="PTHR43668">
    <property type="entry name" value="ALLANTOINASE"/>
    <property type="match status" value="1"/>
</dbReference>
<evidence type="ECO:0000259" key="5">
    <source>
        <dbReference type="Pfam" id="PF01979"/>
    </source>
</evidence>
<evidence type="ECO:0000256" key="2">
    <source>
        <dbReference type="ARBA" id="ARBA00022801"/>
    </source>
</evidence>
<dbReference type="PROSITE" id="PS00483">
    <property type="entry name" value="DIHYDROOROTASE_2"/>
    <property type="match status" value="1"/>
</dbReference>
<comment type="caution">
    <text evidence="6">The sequence shown here is derived from an EMBL/GenBank/DDBJ whole genome shotgun (WGS) entry which is preliminary data.</text>
</comment>
<dbReference type="GO" id="GO:0004151">
    <property type="term" value="F:dihydroorotase activity"/>
    <property type="evidence" value="ECO:0007669"/>
    <property type="project" value="UniProtKB-UniRule"/>
</dbReference>
<dbReference type="Gene3D" id="3.20.20.140">
    <property type="entry name" value="Metal-dependent hydrolases"/>
    <property type="match status" value="1"/>
</dbReference>
<keyword evidence="7" id="KW-1185">Reference proteome</keyword>
<dbReference type="Proteomes" id="UP000070400">
    <property type="component" value="Unassembled WGS sequence"/>
</dbReference>
<feature type="binding site" evidence="4">
    <location>
        <begin position="61"/>
        <end position="63"/>
    </location>
    <ligand>
        <name>substrate</name>
    </ligand>
</feature>
<feature type="active site" evidence="4">
    <location>
        <position position="289"/>
    </location>
</feature>
<dbReference type="InterPro" id="IPR011059">
    <property type="entry name" value="Metal-dep_hydrolase_composite"/>
</dbReference>
<dbReference type="SUPFAM" id="SSF51338">
    <property type="entry name" value="Composite domain of metallo-dependent hydrolases"/>
    <property type="match status" value="1"/>
</dbReference>
<feature type="binding site" evidence="4">
    <location>
        <position position="93"/>
    </location>
    <ligand>
        <name>substrate</name>
    </ligand>
</feature>
<dbReference type="UniPathway" id="UPA00070">
    <property type="reaction ID" value="UER00117"/>
</dbReference>
<evidence type="ECO:0000313" key="6">
    <source>
        <dbReference type="EMBL" id="KXB02896.1"/>
    </source>
</evidence>
<gene>
    <name evidence="4" type="primary">pyrC</name>
    <name evidence="6" type="ORF">AKJ43_00075</name>
</gene>
<dbReference type="GO" id="GO:0005737">
    <property type="term" value="C:cytoplasm"/>
    <property type="evidence" value="ECO:0007669"/>
    <property type="project" value="TreeGrafter"/>
</dbReference>
<dbReference type="Pfam" id="PF01979">
    <property type="entry name" value="Amidohydro_1"/>
    <property type="match status" value="1"/>
</dbReference>
<keyword evidence="4" id="KW-0862">Zinc</keyword>
<feature type="binding site" evidence="4">
    <location>
        <position position="168"/>
    </location>
    <ligand>
        <name>Zn(2+)</name>
        <dbReference type="ChEBI" id="CHEBI:29105"/>
        <label>2</label>
    </ligand>
</feature>
<keyword evidence="2 4" id="KW-0378">Hydrolase</keyword>
<dbReference type="PANTHER" id="PTHR43668:SF2">
    <property type="entry name" value="ALLANTOINASE"/>
    <property type="match status" value="1"/>
</dbReference>
<dbReference type="SUPFAM" id="SSF51556">
    <property type="entry name" value="Metallo-dependent hydrolases"/>
    <property type="match status" value="1"/>
</dbReference>
<dbReference type="InterPro" id="IPR006680">
    <property type="entry name" value="Amidohydro-rel"/>
</dbReference>
<dbReference type="GO" id="GO:0044205">
    <property type="term" value="P:'de novo' UMP biosynthetic process"/>
    <property type="evidence" value="ECO:0007669"/>
    <property type="project" value="UniProtKB-UniRule"/>
</dbReference>
<dbReference type="CDD" id="cd01318">
    <property type="entry name" value="DHOase_IIb"/>
    <property type="match status" value="1"/>
</dbReference>
<sequence>MDLRIENARIPHGESIINAGVAVEKGKIVSIARSRLLPEADRRIDLNGSLLLPGIVDPHVHFRDPGLTQKEDFSTGSKAAAAGGVTTVCDMPNTLPMTDSLRAFEEKIEIAESKSYVDFGLHAALPRSIEEGKKLAKAGATSFKLYPELREDSAVSDFEGTGLTISVHPEDPEILGEQKVGEGGVEDFLKSRPQKAETSEISRLLSLTSEVHLHFCHTTLRSSLNAIAKAKMDRKVTFEVTPHHLLLTRSDLREIGPLAKTYPPLRSEVDRASLFKATQVGLVDMVATDHAPHTSEEKREDMMKAPPGIAGVETSLPLLFTLVRKGKMSIFRLVDLMCSSPARAFDLRNDLGVLKGSILPGADADFVALDQDKKWRIKGKDLHGKSKLTPFEGRKVIGKPFLTLVRGKTVFEGGEIVGKEGYGRFSPRETQA</sequence>
<dbReference type="EMBL" id="LHXX01000001">
    <property type="protein sequence ID" value="KXB02896.1"/>
    <property type="molecule type" value="Genomic_DNA"/>
</dbReference>
<dbReference type="GO" id="GO:0004038">
    <property type="term" value="F:allantoinase activity"/>
    <property type="evidence" value="ECO:0007669"/>
    <property type="project" value="TreeGrafter"/>
</dbReference>
<dbReference type="EC" id="3.5.2.3" evidence="4"/>
<dbReference type="PROSITE" id="PS00482">
    <property type="entry name" value="DIHYDROOROTASE_1"/>
    <property type="match status" value="1"/>
</dbReference>
<feature type="binding site" evidence="4">
    <location>
        <position position="61"/>
    </location>
    <ligand>
        <name>Zn(2+)</name>
        <dbReference type="ChEBI" id="CHEBI:29105"/>
        <label>1</label>
    </ligand>
</feature>
<dbReference type="PATRIC" id="fig|1698273.3.peg.15"/>
<evidence type="ECO:0000256" key="4">
    <source>
        <dbReference type="HAMAP-Rule" id="MF_00220"/>
    </source>
</evidence>
<feature type="binding site" evidence="4">
    <location>
        <begin position="307"/>
        <end position="308"/>
    </location>
    <ligand>
        <name>substrate</name>
    </ligand>
</feature>
<dbReference type="AlphaFoldDB" id="A0A133V8Y5"/>
<comment type="catalytic activity">
    <reaction evidence="4">
        <text>(S)-dihydroorotate + H2O = N-carbamoyl-L-aspartate + H(+)</text>
        <dbReference type="Rhea" id="RHEA:24296"/>
        <dbReference type="ChEBI" id="CHEBI:15377"/>
        <dbReference type="ChEBI" id="CHEBI:15378"/>
        <dbReference type="ChEBI" id="CHEBI:30864"/>
        <dbReference type="ChEBI" id="CHEBI:32814"/>
        <dbReference type="EC" id="3.5.2.3"/>
    </reaction>
</comment>
<comment type="cofactor">
    <cofactor evidence="4">
        <name>Zn(2+)</name>
        <dbReference type="ChEBI" id="CHEBI:29105"/>
    </cofactor>
    <text evidence="4">Binds 2 Zn(2+) ions per subunit.</text>
</comment>
<evidence type="ECO:0000256" key="3">
    <source>
        <dbReference type="ARBA" id="ARBA00022975"/>
    </source>
</evidence>
<keyword evidence="1 4" id="KW-0479">Metal-binding</keyword>
<dbReference type="InterPro" id="IPR002195">
    <property type="entry name" value="Dihydroorotase_CS"/>
</dbReference>
<dbReference type="Gene3D" id="2.30.40.10">
    <property type="entry name" value="Urease, subunit C, domain 1"/>
    <property type="match status" value="1"/>
</dbReference>
<comment type="similarity">
    <text evidence="4">Belongs to the metallo-dependent hydrolases superfamily. DHOase family. Class I DHOase subfamily.</text>
</comment>
<feature type="binding site" evidence="4">
    <location>
        <position position="293"/>
    </location>
    <ligand>
        <name>substrate</name>
    </ligand>
</feature>
<dbReference type="HAMAP" id="MF_00220_A">
    <property type="entry name" value="PyrC_classI_A"/>
    <property type="match status" value="1"/>
</dbReference>
<dbReference type="InterPro" id="IPR050138">
    <property type="entry name" value="DHOase/Allantoinase_Hydrolase"/>
</dbReference>
<feature type="binding site" evidence="4">
    <location>
        <position position="144"/>
    </location>
    <ligand>
        <name>Zn(2+)</name>
        <dbReference type="ChEBI" id="CHEBI:29105"/>
        <label>1</label>
    </ligand>
</feature>
<keyword evidence="3 4" id="KW-0665">Pyrimidine biosynthesis</keyword>
<organism evidence="6 7">
    <name type="scientific">candidate division MSBL1 archaeon SCGC-AAA261D19</name>
    <dbReference type="NCBI Taxonomy" id="1698273"/>
    <lineage>
        <taxon>Archaea</taxon>
        <taxon>Methanobacteriati</taxon>
        <taxon>Methanobacteriota</taxon>
        <taxon>candidate division MSBL1</taxon>
    </lineage>
</organism>
<evidence type="ECO:0000256" key="1">
    <source>
        <dbReference type="ARBA" id="ARBA00022723"/>
    </source>
</evidence>
<reference evidence="6 7" key="1">
    <citation type="journal article" date="2016" name="Sci. Rep.">
        <title>Metabolic traits of an uncultured archaeal lineage -MSBL1- from brine pools of the Red Sea.</title>
        <authorList>
            <person name="Mwirichia R."/>
            <person name="Alam I."/>
            <person name="Rashid M."/>
            <person name="Vinu M."/>
            <person name="Ba-Alawi W."/>
            <person name="Anthony Kamau A."/>
            <person name="Kamanda Ngugi D."/>
            <person name="Goker M."/>
            <person name="Klenk H.P."/>
            <person name="Bajic V."/>
            <person name="Stingl U."/>
        </authorList>
    </citation>
    <scope>NUCLEOTIDE SEQUENCE [LARGE SCALE GENOMIC DNA]</scope>
    <source>
        <strain evidence="6">SCGC-AAA261D19</strain>
    </source>
</reference>
<feature type="modified residue" description="N6-carboxylysine" evidence="4">
    <location>
        <position position="144"/>
    </location>
</feature>
<dbReference type="InterPro" id="IPR004722">
    <property type="entry name" value="DHOase"/>
</dbReference>